<dbReference type="Proteomes" id="UP001412067">
    <property type="component" value="Unassembled WGS sequence"/>
</dbReference>
<evidence type="ECO:0000313" key="3">
    <source>
        <dbReference type="Proteomes" id="UP001412067"/>
    </source>
</evidence>
<protein>
    <submittedName>
        <fullName evidence="2">Uncharacterized protein</fullName>
    </submittedName>
</protein>
<evidence type="ECO:0000256" key="1">
    <source>
        <dbReference type="SAM" id="MobiDB-lite"/>
    </source>
</evidence>
<evidence type="ECO:0000313" key="2">
    <source>
        <dbReference type="EMBL" id="KAK8970189.1"/>
    </source>
</evidence>
<gene>
    <name evidence="2" type="ORF">KSP40_PGU007327</name>
</gene>
<organism evidence="2 3">
    <name type="scientific">Platanthera guangdongensis</name>
    <dbReference type="NCBI Taxonomy" id="2320717"/>
    <lineage>
        <taxon>Eukaryota</taxon>
        <taxon>Viridiplantae</taxon>
        <taxon>Streptophyta</taxon>
        <taxon>Embryophyta</taxon>
        <taxon>Tracheophyta</taxon>
        <taxon>Spermatophyta</taxon>
        <taxon>Magnoliopsida</taxon>
        <taxon>Liliopsida</taxon>
        <taxon>Asparagales</taxon>
        <taxon>Orchidaceae</taxon>
        <taxon>Orchidoideae</taxon>
        <taxon>Orchideae</taxon>
        <taxon>Orchidinae</taxon>
        <taxon>Platanthera</taxon>
    </lineage>
</organism>
<keyword evidence="3" id="KW-1185">Reference proteome</keyword>
<reference evidence="2 3" key="1">
    <citation type="journal article" date="2022" name="Nat. Plants">
        <title>Genomes of leafy and leafless Platanthera orchids illuminate the evolution of mycoheterotrophy.</title>
        <authorList>
            <person name="Li M.H."/>
            <person name="Liu K.W."/>
            <person name="Li Z."/>
            <person name="Lu H.C."/>
            <person name="Ye Q.L."/>
            <person name="Zhang D."/>
            <person name="Wang J.Y."/>
            <person name="Li Y.F."/>
            <person name="Zhong Z.M."/>
            <person name="Liu X."/>
            <person name="Yu X."/>
            <person name="Liu D.K."/>
            <person name="Tu X.D."/>
            <person name="Liu B."/>
            <person name="Hao Y."/>
            <person name="Liao X.Y."/>
            <person name="Jiang Y.T."/>
            <person name="Sun W.H."/>
            <person name="Chen J."/>
            <person name="Chen Y.Q."/>
            <person name="Ai Y."/>
            <person name="Zhai J.W."/>
            <person name="Wu S.S."/>
            <person name="Zhou Z."/>
            <person name="Hsiao Y.Y."/>
            <person name="Wu W.L."/>
            <person name="Chen Y.Y."/>
            <person name="Lin Y.F."/>
            <person name="Hsu J.L."/>
            <person name="Li C.Y."/>
            <person name="Wang Z.W."/>
            <person name="Zhao X."/>
            <person name="Zhong W.Y."/>
            <person name="Ma X.K."/>
            <person name="Ma L."/>
            <person name="Huang J."/>
            <person name="Chen G.Z."/>
            <person name="Huang M.Z."/>
            <person name="Huang L."/>
            <person name="Peng D.H."/>
            <person name="Luo Y.B."/>
            <person name="Zou S.Q."/>
            <person name="Chen S.P."/>
            <person name="Lan S."/>
            <person name="Tsai W.C."/>
            <person name="Van de Peer Y."/>
            <person name="Liu Z.J."/>
        </authorList>
    </citation>
    <scope>NUCLEOTIDE SEQUENCE [LARGE SCALE GENOMIC DNA]</scope>
    <source>
        <strain evidence="2">Lor288</strain>
    </source>
</reference>
<feature type="region of interest" description="Disordered" evidence="1">
    <location>
        <begin position="1"/>
        <end position="43"/>
    </location>
</feature>
<name>A0ABR2N305_9ASPA</name>
<dbReference type="EMBL" id="JBBWWR010000002">
    <property type="protein sequence ID" value="KAK8970189.1"/>
    <property type="molecule type" value="Genomic_DNA"/>
</dbReference>
<accession>A0ABR2N305</accession>
<proteinExistence type="predicted"/>
<feature type="compositionally biased region" description="Polar residues" evidence="1">
    <location>
        <begin position="20"/>
        <end position="43"/>
    </location>
</feature>
<comment type="caution">
    <text evidence="2">The sequence shown here is derived from an EMBL/GenBank/DDBJ whole genome shotgun (WGS) entry which is preliminary data.</text>
</comment>
<sequence length="111" mass="12226">MVLPIRANLQERASAGEQKISPSKSTCRGSSETSKGSTLSLSRYQKSRRTMKWEIASLHQNLITHSSFTDLLNAGPTVEVGDCSTDFDQKHLRPQLPSSTADYVGQVRLFG</sequence>